<protein>
    <submittedName>
        <fullName evidence="2">Uncharacterized protein</fullName>
    </submittedName>
</protein>
<dbReference type="EMBL" id="DABUHV010000064">
    <property type="protein sequence ID" value="HAN4356430.1"/>
    <property type="molecule type" value="Genomic_DNA"/>
</dbReference>
<accession>A0A4Q8GBH7</accession>
<evidence type="ECO:0000256" key="1">
    <source>
        <dbReference type="SAM" id="Phobius"/>
    </source>
</evidence>
<name>A0A4Q8GBH7_ECOLX</name>
<reference evidence="2 4" key="2">
    <citation type="submission" date="2019-05" db="EMBL/GenBank/DDBJ databases">
        <authorList>
            <consortium name="NARMS: The National Antimicrobial Resistance Monitoring System"/>
        </authorList>
    </citation>
    <scope>NUCLEOTIDE SEQUENCE [LARGE SCALE GENOMIC DNA]</scope>
    <source>
        <strain evidence="2 4">CVM N18EC122</strain>
    </source>
</reference>
<evidence type="ECO:0000313" key="2">
    <source>
        <dbReference type="EMBL" id="EFC9752287.1"/>
    </source>
</evidence>
<organism evidence="2 4">
    <name type="scientific">Escherichia coli</name>
    <dbReference type="NCBI Taxonomy" id="562"/>
    <lineage>
        <taxon>Bacteria</taxon>
        <taxon>Pseudomonadati</taxon>
        <taxon>Pseudomonadota</taxon>
        <taxon>Gammaproteobacteria</taxon>
        <taxon>Enterobacterales</taxon>
        <taxon>Enterobacteriaceae</taxon>
        <taxon>Escherichia</taxon>
    </lineage>
</organism>
<proteinExistence type="predicted"/>
<dbReference type="Proteomes" id="UP000532204">
    <property type="component" value="Unassembled WGS sequence"/>
</dbReference>
<dbReference type="AlphaFoldDB" id="A0A4Q8GBH7"/>
<reference evidence="3" key="1">
    <citation type="journal article" date="2018" name="Genome Biol.">
        <title>SKESA: strategic k-mer extension for scrupulous assemblies.</title>
        <authorList>
            <person name="Souvorov A."/>
            <person name="Agarwala R."/>
            <person name="Lipman D.J."/>
        </authorList>
    </citation>
    <scope>NUCLEOTIDE SEQUENCE</scope>
    <source>
        <strain evidence="3">489-16</strain>
    </source>
</reference>
<feature type="transmembrane region" description="Helical" evidence="1">
    <location>
        <begin position="45"/>
        <end position="63"/>
    </location>
</feature>
<reference evidence="3" key="3">
    <citation type="submission" date="2020-09" db="EMBL/GenBank/DDBJ databases">
        <authorList>
            <consortium name="NCBI Pathogen Detection Project"/>
        </authorList>
    </citation>
    <scope>NUCLEOTIDE SEQUENCE</scope>
    <source>
        <strain evidence="3">489-16</strain>
    </source>
</reference>
<evidence type="ECO:0000313" key="3">
    <source>
        <dbReference type="EMBL" id="HAN4356430.1"/>
    </source>
</evidence>
<sequence length="64" mass="7112">MVKSCQSARWLPSTLCRNFCQSARSLECPEFLNAMPLFRRGVMRVASLGYAFPGTILAIGFLTP</sequence>
<gene>
    <name evidence="2" type="ORF">E6D34_24150</name>
    <name evidence="3" type="ORF">IFC14_005031</name>
</gene>
<dbReference type="Proteomes" id="UP000859822">
    <property type="component" value="Unassembled WGS sequence"/>
</dbReference>
<keyword evidence="1" id="KW-0812">Transmembrane</keyword>
<keyword evidence="1" id="KW-1133">Transmembrane helix</keyword>
<keyword evidence="1" id="KW-0472">Membrane</keyword>
<evidence type="ECO:0000313" key="4">
    <source>
        <dbReference type="Proteomes" id="UP000532204"/>
    </source>
</evidence>
<comment type="caution">
    <text evidence="2">The sequence shown here is derived from an EMBL/GenBank/DDBJ whole genome shotgun (WGS) entry which is preliminary data.</text>
</comment>
<dbReference type="EMBL" id="AASEBA010000079">
    <property type="protein sequence ID" value="EFC9752287.1"/>
    <property type="molecule type" value="Genomic_DNA"/>
</dbReference>